<feature type="domain" description="HTH iclR-type" evidence="2">
    <location>
        <begin position="9"/>
        <end position="76"/>
    </location>
</feature>
<dbReference type="PANTHER" id="PTHR30136">
    <property type="entry name" value="HELIX-TURN-HELIX TRANSCRIPTIONAL REGULATOR, ICLR FAMILY"/>
    <property type="match status" value="1"/>
</dbReference>
<dbReference type="PROSITE" id="PS51077">
    <property type="entry name" value="HTH_ICLR"/>
    <property type="match status" value="1"/>
</dbReference>
<organism evidence="4 5">
    <name type="scientific">Nonomuraea guangzhouensis</name>
    <dbReference type="NCBI Taxonomy" id="1291555"/>
    <lineage>
        <taxon>Bacteria</taxon>
        <taxon>Bacillati</taxon>
        <taxon>Actinomycetota</taxon>
        <taxon>Actinomycetes</taxon>
        <taxon>Streptosporangiales</taxon>
        <taxon>Streptosporangiaceae</taxon>
        <taxon>Nonomuraea</taxon>
    </lineage>
</organism>
<evidence type="ECO:0000256" key="1">
    <source>
        <dbReference type="ARBA" id="ARBA00023125"/>
    </source>
</evidence>
<evidence type="ECO:0000259" key="2">
    <source>
        <dbReference type="PROSITE" id="PS51077"/>
    </source>
</evidence>
<dbReference type="Proteomes" id="UP001597097">
    <property type="component" value="Unassembled WGS sequence"/>
</dbReference>
<dbReference type="InterPro" id="IPR014757">
    <property type="entry name" value="Tscrpt_reg_IclR_C"/>
</dbReference>
<dbReference type="Pfam" id="PF01614">
    <property type="entry name" value="IclR_C"/>
    <property type="match status" value="1"/>
</dbReference>
<dbReference type="PROSITE" id="PS51078">
    <property type="entry name" value="ICLR_ED"/>
    <property type="match status" value="1"/>
</dbReference>
<dbReference type="RefSeq" id="WP_219527405.1">
    <property type="nucleotide sequence ID" value="NZ_JAHKRM010000002.1"/>
</dbReference>
<comment type="caution">
    <text evidence="4">The sequence shown here is derived from an EMBL/GenBank/DDBJ whole genome shotgun (WGS) entry which is preliminary data.</text>
</comment>
<name>A0ABW4G787_9ACTN</name>
<dbReference type="InterPro" id="IPR050707">
    <property type="entry name" value="HTH_MetabolicPath_Reg"/>
</dbReference>
<dbReference type="PANTHER" id="PTHR30136:SF24">
    <property type="entry name" value="HTH-TYPE TRANSCRIPTIONAL REPRESSOR ALLR"/>
    <property type="match status" value="1"/>
</dbReference>
<evidence type="ECO:0000259" key="3">
    <source>
        <dbReference type="PROSITE" id="PS51078"/>
    </source>
</evidence>
<feature type="domain" description="IclR-ED" evidence="3">
    <location>
        <begin position="77"/>
        <end position="256"/>
    </location>
</feature>
<proteinExistence type="predicted"/>
<dbReference type="EMBL" id="JBHUCM010000013">
    <property type="protein sequence ID" value="MFD1538628.1"/>
    <property type="molecule type" value="Genomic_DNA"/>
</dbReference>
<dbReference type="InterPro" id="IPR005471">
    <property type="entry name" value="Tscrpt_reg_IclR_N"/>
</dbReference>
<sequence>MSEKSPLSSAGLRRDMDILEVLAGNGDDRDVDGFGVNWIAQRLGREKSQVSRALRGLEAEGMVERDPLTKRYRLGWRLFALAARTQQSRLVQLAVPFLRRLATVCDEDTHLCVQRGDMALTLMTLPSSRAFHRIWEGISIPVIMAAAGRSLLADWDDAQIRESLRAALPAGLGSAVDDEKQWLADVAHVRSFGYAVTAFELDDGVFGVSAPVRDHRGVIAAAVSVSVTRAPNEARLHEVGGIAAETARQLSVALGLPPGGRGVLSAMPLRVR</sequence>
<evidence type="ECO:0000313" key="4">
    <source>
        <dbReference type="EMBL" id="MFD1538628.1"/>
    </source>
</evidence>
<dbReference type="Pfam" id="PF09339">
    <property type="entry name" value="HTH_IclR"/>
    <property type="match status" value="1"/>
</dbReference>
<accession>A0ABW4G787</accession>
<dbReference type="SMART" id="SM00346">
    <property type="entry name" value="HTH_ICLR"/>
    <property type="match status" value="1"/>
</dbReference>
<keyword evidence="1" id="KW-0238">DNA-binding</keyword>
<keyword evidence="5" id="KW-1185">Reference proteome</keyword>
<evidence type="ECO:0000313" key="5">
    <source>
        <dbReference type="Proteomes" id="UP001597097"/>
    </source>
</evidence>
<protein>
    <submittedName>
        <fullName evidence="4">IclR family transcriptional regulator</fullName>
    </submittedName>
</protein>
<reference evidence="5" key="1">
    <citation type="journal article" date="2019" name="Int. J. Syst. Evol. Microbiol.">
        <title>The Global Catalogue of Microorganisms (GCM) 10K type strain sequencing project: providing services to taxonomists for standard genome sequencing and annotation.</title>
        <authorList>
            <consortium name="The Broad Institute Genomics Platform"/>
            <consortium name="The Broad Institute Genome Sequencing Center for Infectious Disease"/>
            <person name="Wu L."/>
            <person name="Ma J."/>
        </authorList>
    </citation>
    <scope>NUCLEOTIDE SEQUENCE [LARGE SCALE GENOMIC DNA]</scope>
    <source>
        <strain evidence="5">CGMCC 1.15399</strain>
    </source>
</reference>
<gene>
    <name evidence="4" type="ORF">ACFSJ0_16345</name>
</gene>